<dbReference type="Pfam" id="PF03171">
    <property type="entry name" value="2OG-FeII_Oxy"/>
    <property type="match status" value="1"/>
</dbReference>
<dbReference type="PROSITE" id="PS51471">
    <property type="entry name" value="FE2OG_OXY"/>
    <property type="match status" value="1"/>
</dbReference>
<organism evidence="3 4">
    <name type="scientific">Burkholderia contaminans</name>
    <dbReference type="NCBI Taxonomy" id="488447"/>
    <lineage>
        <taxon>Bacteria</taxon>
        <taxon>Pseudomonadati</taxon>
        <taxon>Pseudomonadota</taxon>
        <taxon>Betaproteobacteria</taxon>
        <taxon>Burkholderiales</taxon>
        <taxon>Burkholderiaceae</taxon>
        <taxon>Burkholderia</taxon>
        <taxon>Burkholderia cepacia complex</taxon>
    </lineage>
</organism>
<dbReference type="InterPro" id="IPR027443">
    <property type="entry name" value="IPNS-like_sf"/>
</dbReference>
<keyword evidence="1" id="KW-0408">Iron</keyword>
<dbReference type="Proteomes" id="UP000238655">
    <property type="component" value="Chromosome 2"/>
</dbReference>
<dbReference type="InterPro" id="IPR044861">
    <property type="entry name" value="IPNS-like_FE2OG_OXY"/>
</dbReference>
<evidence type="ECO:0000259" key="2">
    <source>
        <dbReference type="PROSITE" id="PS51471"/>
    </source>
</evidence>
<dbReference type="GO" id="GO:0016491">
    <property type="term" value="F:oxidoreductase activity"/>
    <property type="evidence" value="ECO:0007669"/>
    <property type="project" value="UniProtKB-KW"/>
</dbReference>
<reference evidence="3 4" key="1">
    <citation type="submission" date="2018-01" db="EMBL/GenBank/DDBJ databases">
        <title>Successful Treatment of Persistent Burkholderia cepacia Bacteremia with Ceftazidime-Avibactam.</title>
        <authorList>
            <person name="Tamma P."/>
            <person name="Fan Y."/>
            <person name="Bergman Y."/>
            <person name="Sick-Samuels A."/>
            <person name="Hsu A."/>
            <person name="Timp W."/>
            <person name="Simner P."/>
        </authorList>
    </citation>
    <scope>NUCLEOTIDE SEQUENCE [LARGE SCALE GENOMIC DNA]</scope>
    <source>
        <strain evidence="3 4">170816</strain>
    </source>
</reference>
<comment type="caution">
    <text evidence="3">The sequence shown here is derived from an EMBL/GenBank/DDBJ whole genome shotgun (WGS) entry which is preliminary data.</text>
</comment>
<dbReference type="AlphaFoldDB" id="A0A2S5E631"/>
<keyword evidence="1" id="KW-0560">Oxidoreductase</keyword>
<dbReference type="GO" id="GO:0046872">
    <property type="term" value="F:metal ion binding"/>
    <property type="evidence" value="ECO:0007669"/>
    <property type="project" value="UniProtKB-KW"/>
</dbReference>
<evidence type="ECO:0000313" key="4">
    <source>
        <dbReference type="Proteomes" id="UP000238655"/>
    </source>
</evidence>
<dbReference type="EMBL" id="PQVP01000001">
    <property type="protein sequence ID" value="POZ86799.1"/>
    <property type="molecule type" value="Genomic_DNA"/>
</dbReference>
<feature type="domain" description="Fe2OG dioxygenase" evidence="2">
    <location>
        <begin position="148"/>
        <end position="249"/>
    </location>
</feature>
<dbReference type="Gene3D" id="2.60.120.330">
    <property type="entry name" value="B-lactam Antibiotic, Isopenicillin N Synthase, Chain"/>
    <property type="match status" value="1"/>
</dbReference>
<protein>
    <submittedName>
        <fullName evidence="3">2OG-Fe(II) oxygenase</fullName>
    </submittedName>
</protein>
<dbReference type="InterPro" id="IPR005123">
    <property type="entry name" value="Oxoglu/Fe-dep_dioxygenase_dom"/>
</dbReference>
<gene>
    <name evidence="3" type="ORF">C3743_10170</name>
</gene>
<name>A0A2S5E631_9BURK</name>
<comment type="similarity">
    <text evidence="1">Belongs to the iron/ascorbate-dependent oxidoreductase family.</text>
</comment>
<dbReference type="SUPFAM" id="SSF51197">
    <property type="entry name" value="Clavaminate synthase-like"/>
    <property type="match status" value="1"/>
</dbReference>
<keyword evidence="1" id="KW-0479">Metal-binding</keyword>
<accession>A0A2S5E631</accession>
<evidence type="ECO:0000256" key="1">
    <source>
        <dbReference type="RuleBase" id="RU003682"/>
    </source>
</evidence>
<evidence type="ECO:0000313" key="3">
    <source>
        <dbReference type="EMBL" id="POZ86799.1"/>
    </source>
</evidence>
<proteinExistence type="inferred from homology"/>
<sequence>MPALGATPCPMYRENTMHNRMKLHASRLIRDSYVYFKMPCALLMHFDRLAAAYDQLDRKQKHAFSFPDQTDGFLPFGLEYSHTPERPDLCDRFCYWVARRDAHHGFALAKSAFYREMAAYEACIHTIAQDLLDAVCDNLGGTPQPPVRHSSYLQFCAYEQHHGSHDRAYLQDPHEDGHLLSFIRPTAPGLILLPDSSPLSALPRPDEMIVLAGSLLEALTDGEVPAMQHAVERPRTRTPRKSLMYFVNPDLSAGHASTIVNQRPLDLRALAEGRHVAFGNRALCRPCAA</sequence>